<dbReference type="SUPFAM" id="SSF103088">
    <property type="entry name" value="OmpA-like"/>
    <property type="match status" value="1"/>
</dbReference>
<feature type="region of interest" description="Disordered" evidence="1">
    <location>
        <begin position="203"/>
        <end position="230"/>
    </location>
</feature>
<accession>A0A015XGT9</accession>
<name>A0A015XGT9_BACFG</name>
<dbReference type="InterPro" id="IPR021958">
    <property type="entry name" value="DUF3575"/>
</dbReference>
<feature type="signal peptide" evidence="2">
    <location>
        <begin position="1"/>
        <end position="20"/>
    </location>
</feature>
<keyword evidence="2" id="KW-0732">Signal</keyword>
<evidence type="ECO:0000313" key="4">
    <source>
        <dbReference type="Proteomes" id="UP000020773"/>
    </source>
</evidence>
<dbReference type="Pfam" id="PF12099">
    <property type="entry name" value="DUF3575"/>
    <property type="match status" value="1"/>
</dbReference>
<evidence type="ECO:0000256" key="1">
    <source>
        <dbReference type="SAM" id="MobiDB-lite"/>
    </source>
</evidence>
<proteinExistence type="predicted"/>
<dbReference type="Gene3D" id="3.30.1330.60">
    <property type="entry name" value="OmpA-like domain"/>
    <property type="match status" value="1"/>
</dbReference>
<gene>
    <name evidence="3" type="ORF">M125_1351</name>
</gene>
<evidence type="ECO:0008006" key="5">
    <source>
        <dbReference type="Google" id="ProtNLM"/>
    </source>
</evidence>
<reference evidence="3 4" key="1">
    <citation type="submission" date="2014-02" db="EMBL/GenBank/DDBJ databases">
        <authorList>
            <person name="Sears C."/>
            <person name="Carroll K."/>
            <person name="Sack B.R."/>
            <person name="Qadri F."/>
            <person name="Myers L.L."/>
            <person name="Chung G.-T."/>
            <person name="Escheverria P."/>
            <person name="Fraser C.M."/>
            <person name="Sadzewicz L."/>
            <person name="Shefchek K.A."/>
            <person name="Tallon L."/>
            <person name="Das S.P."/>
            <person name="Daugherty S."/>
            <person name="Mongodin E.F."/>
        </authorList>
    </citation>
    <scope>NUCLEOTIDE SEQUENCE [LARGE SCALE GENOMIC DNA]</scope>
    <source>
        <strain evidence="4">3998T(B)3</strain>
    </source>
</reference>
<dbReference type="InterPro" id="IPR036737">
    <property type="entry name" value="OmpA-like_sf"/>
</dbReference>
<dbReference type="Proteomes" id="UP000020773">
    <property type="component" value="Unassembled WGS sequence"/>
</dbReference>
<comment type="caution">
    <text evidence="3">The sequence shown here is derived from an EMBL/GenBank/DDBJ whole genome shotgun (WGS) entry which is preliminary data.</text>
</comment>
<feature type="chain" id="PRO_5001479144" description="DUF3575 domain-containing protein" evidence="2">
    <location>
        <begin position="21"/>
        <end position="420"/>
    </location>
</feature>
<evidence type="ECO:0000256" key="2">
    <source>
        <dbReference type="SAM" id="SignalP"/>
    </source>
</evidence>
<feature type="compositionally biased region" description="Polar residues" evidence="1">
    <location>
        <begin position="220"/>
        <end position="230"/>
    </location>
</feature>
<organism evidence="3 4">
    <name type="scientific">Bacteroides fragilis str. 3998T(B)3</name>
    <dbReference type="NCBI Taxonomy" id="1339316"/>
    <lineage>
        <taxon>Bacteria</taxon>
        <taxon>Pseudomonadati</taxon>
        <taxon>Bacteroidota</taxon>
        <taxon>Bacteroidia</taxon>
        <taxon>Bacteroidales</taxon>
        <taxon>Bacteroidaceae</taxon>
        <taxon>Bacteroides</taxon>
    </lineage>
</organism>
<dbReference type="AlphaFoldDB" id="A0A015XGT9"/>
<dbReference type="RefSeq" id="WP_004289478.1">
    <property type="nucleotide sequence ID" value="NZ_JGDB01000027.1"/>
</dbReference>
<dbReference type="GeneID" id="93070284"/>
<sequence length="420" mass="48710">MTMKRILLLFLLFCGGYVHAQELDSVRIYYRQGHREVDVLFRDNRAELERFIRILREEYGANRLEGVVVRSWSSPEGVNHLNEVLSDRRADSLKTYLVRHAEIPDNLVCIHGEGIAWDMLRRMVAASDMLYKKEVLHILDHTPVWVFDKAGRVVDGRKKQLMDLRGGMPYTYMLENFFPDLRSSLSVVCYRKPEPPVKVIPQKESEVKEPEPVLQPDSVAETTSEPATVRQEATVQPQRAMVQRLAIKTNLLYDAILMPSLEVEYRIADRWTVNLEGEMAWWKNDGKHRYYQVATISPEGRWWFGQKQGSPWHGHYLGVFGGFTWYDLENGKEGYQGEAEMVGVSYGYMFPIGRRLSLEAGIGVGYMHSKYEVYDPIPYLGGTHYVYRQTSKLDYFGPLKLKLTLVWRLWDTDKKKGGAR</sequence>
<evidence type="ECO:0000313" key="3">
    <source>
        <dbReference type="EMBL" id="EXY91835.1"/>
    </source>
</evidence>
<dbReference type="EMBL" id="JGDB01000027">
    <property type="protein sequence ID" value="EXY91835.1"/>
    <property type="molecule type" value="Genomic_DNA"/>
</dbReference>
<protein>
    <recommendedName>
        <fullName evidence="5">DUF3575 domain-containing protein</fullName>
    </recommendedName>
</protein>
<dbReference type="PATRIC" id="fig|1339316.3.peg.1313"/>